<dbReference type="EMBL" id="CM037153">
    <property type="protein sequence ID" value="KAH7858726.1"/>
    <property type="molecule type" value="Genomic_DNA"/>
</dbReference>
<organism evidence="1 2">
    <name type="scientific">Vaccinium darrowii</name>
    <dbReference type="NCBI Taxonomy" id="229202"/>
    <lineage>
        <taxon>Eukaryota</taxon>
        <taxon>Viridiplantae</taxon>
        <taxon>Streptophyta</taxon>
        <taxon>Embryophyta</taxon>
        <taxon>Tracheophyta</taxon>
        <taxon>Spermatophyta</taxon>
        <taxon>Magnoliopsida</taxon>
        <taxon>eudicotyledons</taxon>
        <taxon>Gunneridae</taxon>
        <taxon>Pentapetalae</taxon>
        <taxon>asterids</taxon>
        <taxon>Ericales</taxon>
        <taxon>Ericaceae</taxon>
        <taxon>Vaccinioideae</taxon>
        <taxon>Vaccinieae</taxon>
        <taxon>Vaccinium</taxon>
    </lineage>
</organism>
<sequence length="328" mass="37936">MAYIPMGMIADIFSWLPVKSLLRFRYDNNYSLPFDSLDDAIVELDWPFKYSVDKTKFWGYCDGLVCLGIGEENAAIWNSATRKCRKLPIAPIEFPENCQDEPIISFAIGYDSITDDYKVVRMVEFGFFKYDVEVRVYSMRLNFWRRVQDIPCEFGIWQWPMGGLSAVGCGVLHWIGLAPFGNLIVAFDLLAEEHRLLPGPECDDTWNLGELGGSLCIFVYNKVKLIERSRADKRRLRKSSSEKNNAWKRGRLKKLEARREREEGPHYYDQGTCFHKLYRYHRSLSLTRGHSPLLWLAKPSNDNTNILVLLYGKKGVFLLGPLRNGCCE</sequence>
<accession>A0ACB7YZ30</accession>
<gene>
    <name evidence="1" type="ORF">Vadar_027213</name>
</gene>
<dbReference type="Proteomes" id="UP000828048">
    <property type="component" value="Chromosome 3"/>
</dbReference>
<comment type="caution">
    <text evidence="1">The sequence shown here is derived from an EMBL/GenBank/DDBJ whole genome shotgun (WGS) entry which is preliminary data.</text>
</comment>
<evidence type="ECO:0000313" key="1">
    <source>
        <dbReference type="EMBL" id="KAH7858726.1"/>
    </source>
</evidence>
<reference evidence="1 2" key="1">
    <citation type="journal article" date="2021" name="Hortic Res">
        <title>High-quality reference genome and annotation aids understanding of berry development for evergreen blueberry (Vaccinium darrowii).</title>
        <authorList>
            <person name="Yu J."/>
            <person name="Hulse-Kemp A.M."/>
            <person name="Babiker E."/>
            <person name="Staton M."/>
        </authorList>
    </citation>
    <scope>NUCLEOTIDE SEQUENCE [LARGE SCALE GENOMIC DNA]</scope>
    <source>
        <strain evidence="2">cv. NJ 8807/NJ 8810</strain>
        <tissue evidence="1">Young leaf</tissue>
    </source>
</reference>
<proteinExistence type="predicted"/>
<evidence type="ECO:0000313" key="2">
    <source>
        <dbReference type="Proteomes" id="UP000828048"/>
    </source>
</evidence>
<protein>
    <submittedName>
        <fullName evidence="1">Uncharacterized protein</fullName>
    </submittedName>
</protein>
<keyword evidence="2" id="KW-1185">Reference proteome</keyword>
<name>A0ACB7YZ30_9ERIC</name>